<dbReference type="GO" id="GO:0016491">
    <property type="term" value="F:oxidoreductase activity"/>
    <property type="evidence" value="ECO:0007669"/>
    <property type="project" value="UniProtKB-KW"/>
</dbReference>
<sequence>MTASTERPRTVVVTGAGTGIGRATARAFLEAGWAVALAGRTLDTLVEAGMQHPLALAVVADVTDPGSVRALFSLAVERFGRVDAVFNNAGVPGPPGAVDEIDPTEWQRTLDVNVTGAMLVAAEAVRTMKAQTPQGGRILNNGSIAAHRPRPRTVAYAVSKHAMTGLTRAIALDGRAFGITCGQIDIGNAATGLLTGFGENRGFAQADGSVRPEPMFDVADAARTVVMMAELPANAVIGSLTITAAGMPFDGRG</sequence>
<evidence type="ECO:0000256" key="2">
    <source>
        <dbReference type="ARBA" id="ARBA00023002"/>
    </source>
</evidence>
<protein>
    <submittedName>
        <fullName evidence="4">SDR family oxidoreductase</fullName>
        <ecNumber evidence="4">1.-.-.-</ecNumber>
    </submittedName>
</protein>
<keyword evidence="5" id="KW-1185">Reference proteome</keyword>
<dbReference type="InterPro" id="IPR002347">
    <property type="entry name" value="SDR_fam"/>
</dbReference>
<name>A0ABT7N311_9MICO</name>
<dbReference type="EC" id="1.-.-.-" evidence="4"/>
<dbReference type="Pfam" id="PF00106">
    <property type="entry name" value="adh_short"/>
    <property type="match status" value="1"/>
</dbReference>
<keyword evidence="2 4" id="KW-0560">Oxidoreductase</keyword>
<dbReference type="PRINTS" id="PR00081">
    <property type="entry name" value="GDHRDH"/>
</dbReference>
<dbReference type="CDD" id="cd05233">
    <property type="entry name" value="SDR_c"/>
    <property type="match status" value="1"/>
</dbReference>
<organism evidence="4 5">
    <name type="scientific">Microbacterium candidum</name>
    <dbReference type="NCBI Taxonomy" id="3041922"/>
    <lineage>
        <taxon>Bacteria</taxon>
        <taxon>Bacillati</taxon>
        <taxon>Actinomycetota</taxon>
        <taxon>Actinomycetes</taxon>
        <taxon>Micrococcales</taxon>
        <taxon>Microbacteriaceae</taxon>
        <taxon>Microbacterium</taxon>
    </lineage>
</organism>
<dbReference type="PANTHER" id="PTHR43669:SF12">
    <property type="entry name" value="BLR5618 PROTEIN"/>
    <property type="match status" value="1"/>
</dbReference>
<dbReference type="PANTHER" id="PTHR43669">
    <property type="entry name" value="5-KETO-D-GLUCONATE 5-REDUCTASE"/>
    <property type="match status" value="1"/>
</dbReference>
<proteinExistence type="inferred from homology"/>
<gene>
    <name evidence="4" type="ORF">QSV35_17285</name>
</gene>
<dbReference type="Gene3D" id="3.40.50.720">
    <property type="entry name" value="NAD(P)-binding Rossmann-like Domain"/>
    <property type="match status" value="1"/>
</dbReference>
<dbReference type="Proteomes" id="UP001235064">
    <property type="component" value="Unassembled WGS sequence"/>
</dbReference>
<comment type="caution">
    <text evidence="4">The sequence shown here is derived from an EMBL/GenBank/DDBJ whole genome shotgun (WGS) entry which is preliminary data.</text>
</comment>
<reference evidence="4 5" key="1">
    <citation type="submission" date="2023-06" db="EMBL/GenBank/DDBJ databases">
        <title>Microbacterium sp. nov., isolated from a waste landfill.</title>
        <authorList>
            <person name="Wen W."/>
        </authorList>
    </citation>
    <scope>NUCLEOTIDE SEQUENCE [LARGE SCALE GENOMIC DNA]</scope>
    <source>
        <strain evidence="4 5">ASV49</strain>
    </source>
</reference>
<evidence type="ECO:0000256" key="1">
    <source>
        <dbReference type="ARBA" id="ARBA00006484"/>
    </source>
</evidence>
<dbReference type="SUPFAM" id="SSF51735">
    <property type="entry name" value="NAD(P)-binding Rossmann-fold domains"/>
    <property type="match status" value="1"/>
</dbReference>
<evidence type="ECO:0000313" key="5">
    <source>
        <dbReference type="Proteomes" id="UP001235064"/>
    </source>
</evidence>
<dbReference type="InterPro" id="IPR036291">
    <property type="entry name" value="NAD(P)-bd_dom_sf"/>
</dbReference>
<dbReference type="RefSeq" id="WP_286290085.1">
    <property type="nucleotide sequence ID" value="NZ_JASXSZ010000006.1"/>
</dbReference>
<comment type="similarity">
    <text evidence="1 3">Belongs to the short-chain dehydrogenases/reductases (SDR) family.</text>
</comment>
<dbReference type="InterPro" id="IPR020904">
    <property type="entry name" value="Sc_DH/Rdtase_CS"/>
</dbReference>
<dbReference type="EMBL" id="JASXSZ010000006">
    <property type="protein sequence ID" value="MDL9981089.1"/>
    <property type="molecule type" value="Genomic_DNA"/>
</dbReference>
<accession>A0ABT7N311</accession>
<dbReference type="PROSITE" id="PS00061">
    <property type="entry name" value="ADH_SHORT"/>
    <property type="match status" value="1"/>
</dbReference>
<evidence type="ECO:0000313" key="4">
    <source>
        <dbReference type="EMBL" id="MDL9981089.1"/>
    </source>
</evidence>
<dbReference type="PRINTS" id="PR00080">
    <property type="entry name" value="SDRFAMILY"/>
</dbReference>
<evidence type="ECO:0000256" key="3">
    <source>
        <dbReference type="RuleBase" id="RU000363"/>
    </source>
</evidence>